<reference evidence="2" key="1">
    <citation type="submission" date="2022-07" db="EMBL/GenBank/DDBJ databases">
        <authorList>
            <person name="Trinca V."/>
            <person name="Uliana J.V.C."/>
            <person name="Torres T.T."/>
            <person name="Ward R.J."/>
            <person name="Monesi N."/>
        </authorList>
    </citation>
    <scope>NUCLEOTIDE SEQUENCE</scope>
    <source>
        <strain evidence="2">HSMRA1968</strain>
        <tissue evidence="2">Whole embryos</tissue>
    </source>
</reference>
<evidence type="ECO:0000313" key="2">
    <source>
        <dbReference type="EMBL" id="KAJ6645240.1"/>
    </source>
</evidence>
<dbReference type="AlphaFoldDB" id="A0A9Q0N7R4"/>
<comment type="caution">
    <text evidence="2">The sequence shown here is derived from an EMBL/GenBank/DDBJ whole genome shotgun (WGS) entry which is preliminary data.</text>
</comment>
<sequence>MYSIKAILLGFLILGVCHTVVNVQQTAFLIHECPTKIHFTCDAFSGGSRFSKNIYRFLWKAFKLQKEVQTRANKPENIP</sequence>
<feature type="chain" id="PRO_5040199369" description="Secreted protein" evidence="1">
    <location>
        <begin position="20"/>
        <end position="79"/>
    </location>
</feature>
<accession>A0A9Q0N7R4</accession>
<keyword evidence="3" id="KW-1185">Reference proteome</keyword>
<evidence type="ECO:0000313" key="3">
    <source>
        <dbReference type="Proteomes" id="UP001151699"/>
    </source>
</evidence>
<feature type="signal peptide" evidence="1">
    <location>
        <begin position="1"/>
        <end position="19"/>
    </location>
</feature>
<protein>
    <recommendedName>
        <fullName evidence="4">Secreted protein</fullName>
    </recommendedName>
</protein>
<dbReference type="Proteomes" id="UP001151699">
    <property type="component" value="Chromosome A"/>
</dbReference>
<evidence type="ECO:0000256" key="1">
    <source>
        <dbReference type="SAM" id="SignalP"/>
    </source>
</evidence>
<proteinExistence type="predicted"/>
<evidence type="ECO:0008006" key="4">
    <source>
        <dbReference type="Google" id="ProtNLM"/>
    </source>
</evidence>
<dbReference type="EMBL" id="WJQU01000001">
    <property type="protein sequence ID" value="KAJ6645240.1"/>
    <property type="molecule type" value="Genomic_DNA"/>
</dbReference>
<keyword evidence="1" id="KW-0732">Signal</keyword>
<gene>
    <name evidence="2" type="ORF">Bhyg_00444</name>
</gene>
<organism evidence="2 3">
    <name type="scientific">Pseudolycoriella hygida</name>
    <dbReference type="NCBI Taxonomy" id="35572"/>
    <lineage>
        <taxon>Eukaryota</taxon>
        <taxon>Metazoa</taxon>
        <taxon>Ecdysozoa</taxon>
        <taxon>Arthropoda</taxon>
        <taxon>Hexapoda</taxon>
        <taxon>Insecta</taxon>
        <taxon>Pterygota</taxon>
        <taxon>Neoptera</taxon>
        <taxon>Endopterygota</taxon>
        <taxon>Diptera</taxon>
        <taxon>Nematocera</taxon>
        <taxon>Sciaroidea</taxon>
        <taxon>Sciaridae</taxon>
        <taxon>Pseudolycoriella</taxon>
    </lineage>
</organism>
<name>A0A9Q0N7R4_9DIPT</name>